<name>A0A0D2GIH7_9EURO</name>
<keyword evidence="2" id="KW-1185">Reference proteome</keyword>
<evidence type="ECO:0000313" key="2">
    <source>
        <dbReference type="Proteomes" id="UP000053029"/>
    </source>
</evidence>
<dbReference type="AlphaFoldDB" id="A0A0D2GIH7"/>
<dbReference type="Proteomes" id="UP000053029">
    <property type="component" value="Unassembled WGS sequence"/>
</dbReference>
<proteinExistence type="predicted"/>
<dbReference type="RefSeq" id="XP_013284401.1">
    <property type="nucleotide sequence ID" value="XM_013428947.1"/>
</dbReference>
<accession>A0A0D2GIH7</accession>
<evidence type="ECO:0000313" key="1">
    <source>
        <dbReference type="EMBL" id="KIW80593.1"/>
    </source>
</evidence>
<reference evidence="1 2" key="1">
    <citation type="submission" date="2015-01" db="EMBL/GenBank/DDBJ databases">
        <title>The Genome Sequence of Fonsecaea pedrosoi CBS 271.37.</title>
        <authorList>
            <consortium name="The Broad Institute Genomics Platform"/>
            <person name="Cuomo C."/>
            <person name="de Hoog S."/>
            <person name="Gorbushina A."/>
            <person name="Stielow B."/>
            <person name="Teixiera M."/>
            <person name="Abouelleil A."/>
            <person name="Chapman S.B."/>
            <person name="Priest M."/>
            <person name="Young S.K."/>
            <person name="Wortman J."/>
            <person name="Nusbaum C."/>
            <person name="Birren B."/>
        </authorList>
    </citation>
    <scope>NUCLEOTIDE SEQUENCE [LARGE SCALE GENOMIC DNA]</scope>
    <source>
        <strain evidence="1 2">CBS 271.37</strain>
    </source>
</reference>
<dbReference type="HOGENOM" id="CLU_2867674_0_0_1"/>
<dbReference type="EMBL" id="KN846972">
    <property type="protein sequence ID" value="KIW80593.1"/>
    <property type="molecule type" value="Genomic_DNA"/>
</dbReference>
<organism evidence="1 2">
    <name type="scientific">Fonsecaea pedrosoi CBS 271.37</name>
    <dbReference type="NCBI Taxonomy" id="1442368"/>
    <lineage>
        <taxon>Eukaryota</taxon>
        <taxon>Fungi</taxon>
        <taxon>Dikarya</taxon>
        <taxon>Ascomycota</taxon>
        <taxon>Pezizomycotina</taxon>
        <taxon>Eurotiomycetes</taxon>
        <taxon>Chaetothyriomycetidae</taxon>
        <taxon>Chaetothyriales</taxon>
        <taxon>Herpotrichiellaceae</taxon>
        <taxon>Fonsecaea</taxon>
    </lineage>
</organism>
<protein>
    <submittedName>
        <fullName evidence="1">Uncharacterized protein</fullName>
    </submittedName>
</protein>
<sequence length="64" mass="7326">MSGALSINTTPSFILWRMPTTVFKGLYHLTPRNIVAQLKPMYERNEESAHSGRILYPMVPFDEA</sequence>
<dbReference type="VEuPathDB" id="FungiDB:Z517_07209"/>
<dbReference type="GeneID" id="25306699"/>
<gene>
    <name evidence="1" type="ORF">Z517_07209</name>
</gene>